<comment type="caution">
    <text evidence="7">The sequence shown here is derived from an EMBL/GenBank/DDBJ whole genome shotgun (WGS) entry which is preliminary data.</text>
</comment>
<keyword evidence="3" id="KW-0472">Membrane</keyword>
<dbReference type="Pfam" id="PF09258">
    <property type="entry name" value="Glyco_transf_64"/>
    <property type="match status" value="1"/>
</dbReference>
<dbReference type="InterPro" id="IPR029044">
    <property type="entry name" value="Nucleotide-diphossugar_trans"/>
</dbReference>
<comment type="subcellular location">
    <subcellularLocation>
        <location evidence="1">Membrane</location>
    </subcellularLocation>
</comment>
<accession>A0A8K0SPY4</accession>
<evidence type="ECO:0000259" key="6">
    <source>
        <dbReference type="Pfam" id="PF09258"/>
    </source>
</evidence>
<feature type="signal peptide" evidence="5">
    <location>
        <begin position="1"/>
        <end position="26"/>
    </location>
</feature>
<gene>
    <name evidence="7" type="ORF">B0I35DRAFT_434036</name>
</gene>
<evidence type="ECO:0000256" key="1">
    <source>
        <dbReference type="ARBA" id="ARBA00004370"/>
    </source>
</evidence>
<dbReference type="AlphaFoldDB" id="A0A8K0SPY4"/>
<dbReference type="EMBL" id="JAGPNK010000008">
    <property type="protein sequence ID" value="KAH7316805.1"/>
    <property type="molecule type" value="Genomic_DNA"/>
</dbReference>
<evidence type="ECO:0000313" key="7">
    <source>
        <dbReference type="EMBL" id="KAH7316805.1"/>
    </source>
</evidence>
<evidence type="ECO:0000256" key="4">
    <source>
        <dbReference type="ARBA" id="ARBA00023157"/>
    </source>
</evidence>
<feature type="chain" id="PRO_5035429626" evidence="5">
    <location>
        <begin position="27"/>
        <end position="335"/>
    </location>
</feature>
<dbReference type="PANTHER" id="PTHR48261:SF2">
    <property type="entry name" value="ACETYLGLUCOSAMINYLTRANSFERASE"/>
    <property type="match status" value="1"/>
</dbReference>
<keyword evidence="8" id="KW-1185">Reference proteome</keyword>
<dbReference type="SUPFAM" id="SSF53448">
    <property type="entry name" value="Nucleotide-diphospho-sugar transferases"/>
    <property type="match status" value="1"/>
</dbReference>
<feature type="domain" description="Glycosyl transferase 64" evidence="6">
    <location>
        <begin position="74"/>
        <end position="317"/>
    </location>
</feature>
<dbReference type="InterPro" id="IPR015338">
    <property type="entry name" value="GT64_dom"/>
</dbReference>
<keyword evidence="4" id="KW-1015">Disulfide bond</keyword>
<dbReference type="GO" id="GO:0016757">
    <property type="term" value="F:glycosyltransferase activity"/>
    <property type="evidence" value="ECO:0007669"/>
    <property type="project" value="InterPro"/>
</dbReference>
<keyword evidence="2 7" id="KW-0808">Transferase</keyword>
<dbReference type="Proteomes" id="UP000813444">
    <property type="component" value="Unassembled WGS sequence"/>
</dbReference>
<reference evidence="7" key="1">
    <citation type="journal article" date="2021" name="Nat. Commun.">
        <title>Genetic determinants of endophytism in the Arabidopsis root mycobiome.</title>
        <authorList>
            <person name="Mesny F."/>
            <person name="Miyauchi S."/>
            <person name="Thiergart T."/>
            <person name="Pickel B."/>
            <person name="Atanasova L."/>
            <person name="Karlsson M."/>
            <person name="Huettel B."/>
            <person name="Barry K.W."/>
            <person name="Haridas S."/>
            <person name="Chen C."/>
            <person name="Bauer D."/>
            <person name="Andreopoulos W."/>
            <person name="Pangilinan J."/>
            <person name="LaButti K."/>
            <person name="Riley R."/>
            <person name="Lipzen A."/>
            <person name="Clum A."/>
            <person name="Drula E."/>
            <person name="Henrissat B."/>
            <person name="Kohler A."/>
            <person name="Grigoriev I.V."/>
            <person name="Martin F.M."/>
            <person name="Hacquard S."/>
        </authorList>
    </citation>
    <scope>NUCLEOTIDE SEQUENCE</scope>
    <source>
        <strain evidence="7">MPI-CAGE-CH-0235</strain>
    </source>
</reference>
<dbReference type="GO" id="GO:0016020">
    <property type="term" value="C:membrane"/>
    <property type="evidence" value="ECO:0007669"/>
    <property type="project" value="UniProtKB-SubCell"/>
</dbReference>
<name>A0A8K0SPY4_9HYPO</name>
<dbReference type="Gene3D" id="3.90.550.10">
    <property type="entry name" value="Spore Coat Polysaccharide Biosynthesis Protein SpsA, Chain A"/>
    <property type="match status" value="1"/>
</dbReference>
<dbReference type="InterPro" id="IPR004263">
    <property type="entry name" value="Exostosin"/>
</dbReference>
<protein>
    <submittedName>
        <fullName evidence="7">Glycosyl transferase family 64 domain-containing protein</fullName>
    </submittedName>
</protein>
<evidence type="ECO:0000256" key="5">
    <source>
        <dbReference type="SAM" id="SignalP"/>
    </source>
</evidence>
<dbReference type="OrthoDB" id="1733656at2759"/>
<keyword evidence="5" id="KW-0732">Signal</keyword>
<organism evidence="7 8">
    <name type="scientific">Stachybotrys elegans</name>
    <dbReference type="NCBI Taxonomy" id="80388"/>
    <lineage>
        <taxon>Eukaryota</taxon>
        <taxon>Fungi</taxon>
        <taxon>Dikarya</taxon>
        <taxon>Ascomycota</taxon>
        <taxon>Pezizomycotina</taxon>
        <taxon>Sordariomycetes</taxon>
        <taxon>Hypocreomycetidae</taxon>
        <taxon>Hypocreales</taxon>
        <taxon>Stachybotryaceae</taxon>
        <taxon>Stachybotrys</taxon>
    </lineage>
</organism>
<evidence type="ECO:0000313" key="8">
    <source>
        <dbReference type="Proteomes" id="UP000813444"/>
    </source>
</evidence>
<evidence type="ECO:0000256" key="3">
    <source>
        <dbReference type="ARBA" id="ARBA00023136"/>
    </source>
</evidence>
<dbReference type="PANTHER" id="PTHR48261">
    <property type="entry name" value="ACETYLGLUCOSAMINYLTRANSFERASE"/>
    <property type="match status" value="1"/>
</dbReference>
<evidence type="ECO:0000256" key="2">
    <source>
        <dbReference type="ARBA" id="ARBA00022679"/>
    </source>
</evidence>
<proteinExistence type="predicted"/>
<sequence length="335" mass="38403">MRPLKRALFMAATFISTLLLWSMLESFSTGFKASPSAVQVGNSHKQKLRPCGGEMLDTWKSIKAARKDMIEDKFTIAISTYHRPKELNRVLKTLLSARIPSLLDIVVIWKNFDEQEPPNFTSEYGVNVRYHKPGQNSLNDKLWPDPEYRTAGILLSDDDVYYQPGDLEFVFQTWRKMGQDRITGALSRCASPDGQGWWRYSKCEWLNAGYSLILTNLAFAHVGFLDYYWSNDTAISNIREMVDKNFNCEDIAINYAAAMLTGNGPLLVRGHDQYVNLDPSTGISQQGGHIDARSKCLNDFAKAYDCMPLVTEEGRVERGYRHNLWYKSMWDRFMN</sequence>